<dbReference type="AlphaFoldDB" id="A0A9E5JX54"/>
<dbReference type="InterPro" id="IPR050109">
    <property type="entry name" value="HTH-type_TetR-like_transc_reg"/>
</dbReference>
<protein>
    <submittedName>
        <fullName evidence="7">TetR/AcrR family transcriptional regulator</fullName>
    </submittedName>
</protein>
<feature type="DNA-binding region" description="H-T-H motif" evidence="5">
    <location>
        <begin position="24"/>
        <end position="43"/>
    </location>
</feature>
<dbReference type="PANTHER" id="PTHR30055">
    <property type="entry name" value="HTH-TYPE TRANSCRIPTIONAL REGULATOR RUTR"/>
    <property type="match status" value="1"/>
</dbReference>
<dbReference type="Pfam" id="PF00440">
    <property type="entry name" value="TetR_N"/>
    <property type="match status" value="1"/>
</dbReference>
<feature type="domain" description="HTH tetR-type" evidence="6">
    <location>
        <begin position="1"/>
        <end position="61"/>
    </location>
</feature>
<proteinExistence type="predicted"/>
<evidence type="ECO:0000259" key="6">
    <source>
        <dbReference type="PROSITE" id="PS50977"/>
    </source>
</evidence>
<keyword evidence="3 5" id="KW-0238">DNA-binding</keyword>
<dbReference type="PROSITE" id="PS50977">
    <property type="entry name" value="HTH_TETR_2"/>
    <property type="match status" value="1"/>
</dbReference>
<dbReference type="Pfam" id="PF13977">
    <property type="entry name" value="TetR_C_6"/>
    <property type="match status" value="1"/>
</dbReference>
<dbReference type="InterPro" id="IPR039538">
    <property type="entry name" value="BetI_C"/>
</dbReference>
<name>A0A9E5JX54_9MICO</name>
<evidence type="ECO:0000313" key="7">
    <source>
        <dbReference type="EMBL" id="NHF63973.1"/>
    </source>
</evidence>
<dbReference type="GO" id="GO:0003700">
    <property type="term" value="F:DNA-binding transcription factor activity"/>
    <property type="evidence" value="ECO:0007669"/>
    <property type="project" value="TreeGrafter"/>
</dbReference>
<dbReference type="InterPro" id="IPR009057">
    <property type="entry name" value="Homeodomain-like_sf"/>
</dbReference>
<reference evidence="7 8" key="1">
    <citation type="submission" date="2020-03" db="EMBL/GenBank/DDBJ databases">
        <title>Chryseoglobus sp. isolated from a deep-sea seamount.</title>
        <authorList>
            <person name="Zhang D.-C."/>
        </authorList>
    </citation>
    <scope>NUCLEOTIDE SEQUENCE [LARGE SCALE GENOMIC DNA]</scope>
    <source>
        <strain evidence="7 8">KN1116</strain>
    </source>
</reference>
<keyword evidence="4" id="KW-0804">Transcription</keyword>
<evidence type="ECO:0000256" key="3">
    <source>
        <dbReference type="ARBA" id="ARBA00023125"/>
    </source>
</evidence>
<sequence length="197" mass="21399">MERRRDILDAALRVIAAEGYAGATVAAIADAVQMSPNGLLHYFASKDELLVAALRRRDELDSGGVDEHSLAASLDDHDPTLDELAEPLLTVVRRNAEIAGLVRLFAHLATEGVDDSHAAHDFFAERYARLRRMLATAVARLQRSGSVRADVEPGQAAALVLAAIDGLQTQWLYDDSVDMPAHLSALLRLLSTPEERP</sequence>
<dbReference type="Gene3D" id="1.10.357.10">
    <property type="entry name" value="Tetracycline Repressor, domain 2"/>
    <property type="match status" value="1"/>
</dbReference>
<dbReference type="SUPFAM" id="SSF46689">
    <property type="entry name" value="Homeodomain-like"/>
    <property type="match status" value="1"/>
</dbReference>
<dbReference type="EMBL" id="VIKT02000027">
    <property type="protein sequence ID" value="NHF63973.1"/>
    <property type="molecule type" value="Genomic_DNA"/>
</dbReference>
<keyword evidence="2" id="KW-0805">Transcription regulation</keyword>
<evidence type="ECO:0000256" key="2">
    <source>
        <dbReference type="ARBA" id="ARBA00023015"/>
    </source>
</evidence>
<evidence type="ECO:0000313" key="8">
    <source>
        <dbReference type="Proteomes" id="UP000818266"/>
    </source>
</evidence>
<dbReference type="InterPro" id="IPR001647">
    <property type="entry name" value="HTH_TetR"/>
</dbReference>
<dbReference type="SUPFAM" id="SSF48498">
    <property type="entry name" value="Tetracyclin repressor-like, C-terminal domain"/>
    <property type="match status" value="1"/>
</dbReference>
<evidence type="ECO:0000256" key="4">
    <source>
        <dbReference type="ARBA" id="ARBA00023163"/>
    </source>
</evidence>
<dbReference type="PANTHER" id="PTHR30055:SF234">
    <property type="entry name" value="HTH-TYPE TRANSCRIPTIONAL REGULATOR BETI"/>
    <property type="match status" value="1"/>
</dbReference>
<dbReference type="InterPro" id="IPR036271">
    <property type="entry name" value="Tet_transcr_reg_TetR-rel_C_sf"/>
</dbReference>
<evidence type="ECO:0000256" key="5">
    <source>
        <dbReference type="PROSITE-ProRule" id="PRU00335"/>
    </source>
</evidence>
<accession>A0A9E5JX54</accession>
<dbReference type="Proteomes" id="UP000818266">
    <property type="component" value="Unassembled WGS sequence"/>
</dbReference>
<comment type="caution">
    <text evidence="7">The sequence shown here is derived from an EMBL/GenBank/DDBJ whole genome shotgun (WGS) entry which is preliminary data.</text>
</comment>
<organism evidence="7 8">
    <name type="scientific">Microcella pacifica</name>
    <dbReference type="NCBI Taxonomy" id="2591847"/>
    <lineage>
        <taxon>Bacteria</taxon>
        <taxon>Bacillati</taxon>
        <taxon>Actinomycetota</taxon>
        <taxon>Actinomycetes</taxon>
        <taxon>Micrococcales</taxon>
        <taxon>Microbacteriaceae</taxon>
        <taxon>Microcella</taxon>
    </lineage>
</organism>
<dbReference type="PRINTS" id="PR00455">
    <property type="entry name" value="HTHTETR"/>
</dbReference>
<gene>
    <name evidence="7" type="ORF">FK219_012135</name>
</gene>
<dbReference type="GO" id="GO:0000976">
    <property type="term" value="F:transcription cis-regulatory region binding"/>
    <property type="evidence" value="ECO:0007669"/>
    <property type="project" value="TreeGrafter"/>
</dbReference>
<keyword evidence="1" id="KW-0678">Repressor</keyword>
<keyword evidence="8" id="KW-1185">Reference proteome</keyword>
<evidence type="ECO:0000256" key="1">
    <source>
        <dbReference type="ARBA" id="ARBA00022491"/>
    </source>
</evidence>
<dbReference type="OrthoDB" id="7505659at2"/>